<evidence type="ECO:0000313" key="1">
    <source>
        <dbReference type="EMBL" id="MDV7292378.1"/>
    </source>
</evidence>
<comment type="caution">
    <text evidence="1">The sequence shown here is derived from an EMBL/GenBank/DDBJ whole genome shotgun (WGS) entry which is preliminary data.</text>
</comment>
<evidence type="ECO:0000313" key="2">
    <source>
        <dbReference type="Proteomes" id="UP001186041"/>
    </source>
</evidence>
<gene>
    <name evidence="1" type="ORF">R4485_19585</name>
</gene>
<dbReference type="RefSeq" id="WP_317722369.1">
    <property type="nucleotide sequence ID" value="NZ_JAWLVK010000018.1"/>
</dbReference>
<proteinExistence type="predicted"/>
<organism evidence="1 2">
    <name type="scientific">Mycolicibacterium fortuitum</name>
    <name type="common">Mycobacterium fortuitum</name>
    <dbReference type="NCBI Taxonomy" id="1766"/>
    <lineage>
        <taxon>Bacteria</taxon>
        <taxon>Bacillati</taxon>
        <taxon>Actinomycetota</taxon>
        <taxon>Actinomycetes</taxon>
        <taxon>Mycobacteriales</taxon>
        <taxon>Mycobacteriaceae</taxon>
        <taxon>Mycolicibacterium</taxon>
    </lineage>
</organism>
<dbReference type="EMBL" id="JAWLVV010000017">
    <property type="protein sequence ID" value="MDV7292378.1"/>
    <property type="molecule type" value="Genomic_DNA"/>
</dbReference>
<protein>
    <submittedName>
        <fullName evidence="1">Uncharacterized protein</fullName>
    </submittedName>
</protein>
<accession>A0AAE5ADD9</accession>
<dbReference type="AlphaFoldDB" id="A0AAE5ADD9"/>
<name>A0AAE5ADD9_MYCFO</name>
<reference evidence="1" key="1">
    <citation type="submission" date="2023-10" db="EMBL/GenBank/DDBJ databases">
        <title>Mycolicibacterium fortuitum clinical isolates causing pulmonary infections in humans.</title>
        <authorList>
            <person name="Mejia-Ponce P.M."/>
            <person name="Zenteno-Cuevas R."/>
            <person name="Licona-Cassani C."/>
        </authorList>
    </citation>
    <scope>NUCLEOTIDE SEQUENCE</scope>
    <source>
        <strain evidence="1">M8</strain>
    </source>
</reference>
<sequence length="69" mass="7694">MHVSNTGRTLYTAWAEGDDEWDDLDPVDQVRWQALAKLVQGLEQKAWSAGFDAAEVEFGKTPDDEAAQL</sequence>
<dbReference type="Proteomes" id="UP001186041">
    <property type="component" value="Unassembled WGS sequence"/>
</dbReference>